<dbReference type="InterPro" id="IPR050656">
    <property type="entry name" value="PINX1"/>
</dbReference>
<sequence>MAALKPLSAILDWIVWIEIFVYVKGWEEGEGLGKDKQGIKGHVRVKNKQDTNGIGLEKPNAWAFDTTQFDDILKRLKVQAVQSSNEGIEENSAEVGEDTDASIDFQGPVVKATRPQGRYKKRERGKLVHAYSSKDLQGILAKKAEESPGTNPNLDRELESAIPSESQLFDAEGDKIEGVSPEWWGHKFGFVSGGFLGAESRRKKSLMAESAQNCNERTVFFEDDQENLYNLVQGKATTGKQGLGIRDRPKKVAGCHFQGKKTSFSDSENEDSSNLGYSAKQKCEDSSEQERIDEPKVKLKKLCKKLLRQAPGESLKLKQLKILVDEHSFSVFSNFSSKRDALAYLKQKLESSQKFHMEGKRVSLRSSRD</sequence>
<dbReference type="AlphaFoldDB" id="A0A6A1VQZ8"/>
<dbReference type="InterPro" id="IPR000467">
    <property type="entry name" value="G_patch_dom"/>
</dbReference>
<dbReference type="EMBL" id="RXIC02000022">
    <property type="protein sequence ID" value="KAB1215372.1"/>
    <property type="molecule type" value="Genomic_DNA"/>
</dbReference>
<dbReference type="InterPro" id="IPR058719">
    <property type="entry name" value="WHD_LYAR"/>
</dbReference>
<feature type="chain" id="PRO_5025392428" description="G-patch domain-containing protein" evidence="4">
    <location>
        <begin position="26"/>
        <end position="369"/>
    </location>
</feature>
<dbReference type="PANTHER" id="PTHR23149:SF9">
    <property type="entry name" value="G PATCH DOMAIN-CONTAINING PROTEIN 4"/>
    <property type="match status" value="1"/>
</dbReference>
<protein>
    <recommendedName>
        <fullName evidence="5">G-patch domain-containing protein</fullName>
    </recommendedName>
</protein>
<organism evidence="6 7">
    <name type="scientific">Morella rubra</name>
    <name type="common">Chinese bayberry</name>
    <dbReference type="NCBI Taxonomy" id="262757"/>
    <lineage>
        <taxon>Eukaryota</taxon>
        <taxon>Viridiplantae</taxon>
        <taxon>Streptophyta</taxon>
        <taxon>Embryophyta</taxon>
        <taxon>Tracheophyta</taxon>
        <taxon>Spermatophyta</taxon>
        <taxon>Magnoliopsida</taxon>
        <taxon>eudicotyledons</taxon>
        <taxon>Gunneridae</taxon>
        <taxon>Pentapetalae</taxon>
        <taxon>rosids</taxon>
        <taxon>fabids</taxon>
        <taxon>Fagales</taxon>
        <taxon>Myricaceae</taxon>
        <taxon>Morella</taxon>
    </lineage>
</organism>
<dbReference type="Pfam" id="PF01585">
    <property type="entry name" value="G-patch"/>
    <property type="match status" value="1"/>
</dbReference>
<proteinExistence type="predicted"/>
<feature type="region of interest" description="Disordered" evidence="3">
    <location>
        <begin position="261"/>
        <end position="291"/>
    </location>
</feature>
<evidence type="ECO:0000256" key="3">
    <source>
        <dbReference type="SAM" id="MobiDB-lite"/>
    </source>
</evidence>
<comment type="caution">
    <text evidence="6">The sequence shown here is derived from an EMBL/GenBank/DDBJ whole genome shotgun (WGS) entry which is preliminary data.</text>
</comment>
<feature type="domain" description="G-patch" evidence="5">
    <location>
        <begin position="25"/>
        <end position="59"/>
    </location>
</feature>
<evidence type="ECO:0000256" key="2">
    <source>
        <dbReference type="ARBA" id="ARBA00023242"/>
    </source>
</evidence>
<feature type="signal peptide" evidence="4">
    <location>
        <begin position="1"/>
        <end position="25"/>
    </location>
</feature>
<keyword evidence="2" id="KW-0539">Nucleus</keyword>
<keyword evidence="4" id="KW-0732">Signal</keyword>
<comment type="subcellular location">
    <subcellularLocation>
        <location evidence="1">Nucleus</location>
    </subcellularLocation>
</comment>
<evidence type="ECO:0000259" key="5">
    <source>
        <dbReference type="PROSITE" id="PS50174"/>
    </source>
</evidence>
<evidence type="ECO:0000256" key="4">
    <source>
        <dbReference type="SAM" id="SignalP"/>
    </source>
</evidence>
<dbReference type="PANTHER" id="PTHR23149">
    <property type="entry name" value="G PATCH DOMAIN CONTAINING PROTEIN"/>
    <property type="match status" value="1"/>
</dbReference>
<name>A0A6A1VQZ8_9ROSI</name>
<gene>
    <name evidence="6" type="ORF">CJ030_MR4G025294</name>
</gene>
<evidence type="ECO:0000313" key="7">
    <source>
        <dbReference type="Proteomes" id="UP000516437"/>
    </source>
</evidence>
<dbReference type="Proteomes" id="UP000516437">
    <property type="component" value="Chromosome 4"/>
</dbReference>
<accession>A0A6A1VQZ8</accession>
<reference evidence="6 7" key="1">
    <citation type="journal article" date="2019" name="Plant Biotechnol. J.">
        <title>The red bayberry genome and genetic basis of sex determination.</title>
        <authorList>
            <person name="Jia H.M."/>
            <person name="Jia H.J."/>
            <person name="Cai Q.L."/>
            <person name="Wang Y."/>
            <person name="Zhao H.B."/>
            <person name="Yang W.F."/>
            <person name="Wang G.Y."/>
            <person name="Li Y.H."/>
            <person name="Zhan D.L."/>
            <person name="Shen Y.T."/>
            <person name="Niu Q.F."/>
            <person name="Chang L."/>
            <person name="Qiu J."/>
            <person name="Zhao L."/>
            <person name="Xie H.B."/>
            <person name="Fu W.Y."/>
            <person name="Jin J."/>
            <person name="Li X.W."/>
            <person name="Jiao Y."/>
            <person name="Zhou C.C."/>
            <person name="Tu T."/>
            <person name="Chai C.Y."/>
            <person name="Gao J.L."/>
            <person name="Fan L.J."/>
            <person name="van de Weg E."/>
            <person name="Wang J.Y."/>
            <person name="Gao Z.S."/>
        </authorList>
    </citation>
    <scope>NUCLEOTIDE SEQUENCE [LARGE SCALE GENOMIC DNA]</scope>
    <source>
        <tissue evidence="6">Leaves</tissue>
    </source>
</reference>
<dbReference type="OrthoDB" id="29523at2759"/>
<evidence type="ECO:0000256" key="1">
    <source>
        <dbReference type="ARBA" id="ARBA00004123"/>
    </source>
</evidence>
<dbReference type="PROSITE" id="PS50174">
    <property type="entry name" value="G_PATCH"/>
    <property type="match status" value="1"/>
</dbReference>
<dbReference type="GO" id="GO:0003676">
    <property type="term" value="F:nucleic acid binding"/>
    <property type="evidence" value="ECO:0007669"/>
    <property type="project" value="InterPro"/>
</dbReference>
<dbReference type="GO" id="GO:0005730">
    <property type="term" value="C:nucleolus"/>
    <property type="evidence" value="ECO:0007669"/>
    <property type="project" value="TreeGrafter"/>
</dbReference>
<dbReference type="Pfam" id="PF25879">
    <property type="entry name" value="WHD_LYAR"/>
    <property type="match status" value="1"/>
</dbReference>
<keyword evidence="7" id="KW-1185">Reference proteome</keyword>
<feature type="compositionally biased region" description="Basic and acidic residues" evidence="3">
    <location>
        <begin position="281"/>
        <end position="291"/>
    </location>
</feature>
<evidence type="ECO:0000313" key="6">
    <source>
        <dbReference type="EMBL" id="KAB1215372.1"/>
    </source>
</evidence>